<proteinExistence type="predicted"/>
<reference evidence="3 4" key="1">
    <citation type="submission" date="2017-03" db="EMBL/GenBank/DDBJ databases">
        <authorList>
            <person name="Afonso C.L."/>
            <person name="Miller P.J."/>
            <person name="Scott M.A."/>
            <person name="Spackman E."/>
            <person name="Goraichik I."/>
            <person name="Dimitrov K.M."/>
            <person name="Suarez D.L."/>
            <person name="Swayne D.E."/>
        </authorList>
    </citation>
    <scope>NUCLEOTIDE SEQUENCE [LARGE SCALE GENOMIC DNA]</scope>
    <source>
        <strain evidence="3 4">CECT 7971</strain>
    </source>
</reference>
<feature type="domain" description="Peptidase M16 C-terminal" evidence="2">
    <location>
        <begin position="192"/>
        <end position="365"/>
    </location>
</feature>
<keyword evidence="1" id="KW-0732">Signal</keyword>
<dbReference type="SUPFAM" id="SSF63411">
    <property type="entry name" value="LuxS/MPP-like metallohydrolase"/>
    <property type="match status" value="2"/>
</dbReference>
<dbReference type="Pfam" id="PF05193">
    <property type="entry name" value="Peptidase_M16_C"/>
    <property type="match status" value="1"/>
</dbReference>
<evidence type="ECO:0000259" key="2">
    <source>
        <dbReference type="Pfam" id="PF05193"/>
    </source>
</evidence>
<dbReference type="RefSeq" id="WP_085850307.1">
    <property type="nucleotide sequence ID" value="NZ_FNZV01000012.1"/>
</dbReference>
<dbReference type="InterPro" id="IPR050361">
    <property type="entry name" value="MPP/UQCRC_Complex"/>
</dbReference>
<evidence type="ECO:0000313" key="3">
    <source>
        <dbReference type="EMBL" id="SLN62191.1"/>
    </source>
</evidence>
<accession>A0A1Y5THH0</accession>
<dbReference type="InterPro" id="IPR011249">
    <property type="entry name" value="Metalloenz_LuxS/M16"/>
</dbReference>
<name>A0A1Y5THH0_9RHOB</name>
<keyword evidence="4" id="KW-1185">Reference proteome</keyword>
<dbReference type="OrthoDB" id="9811314at2"/>
<sequence>MTYFTSLIAGVAIAVAGFIAPAFAQIEVQEVTTDGGITAWLVEEHSIPFTALELRFKGGTSLDRPDKRGEINLMMATLEEGAADLDAQGFAKARDSLAASFNFDAYTDSVTISARFLTENRDAAINLLRLAIMDTRFDQDAVDRVRGQVQSIIESDATSPNAIATSTLNALAFGDHPYGSSDNGTGESVAALTREDMFTARDRAMVKDRLYVAAVGDITAPELSALLDGLLGDLPQTGPDMAPRVEPALKGGVTVVPFDTPQSVVLFGQSGITRDDPDFIAAYIANEILGGSRESRLMQEVREKRGLTYGIGSYLVPYDQSEVILGQFSSSNSVTGQAIDVVKDEWQKLVDQGISQEELDAAKTYLTGAYALRFDGNAPIANILAGMQMIGLDRDYILHRNELVDAVTLDGINRVVRELYNPEDLTFVVVGQPEDLKSD</sequence>
<dbReference type="EMBL" id="FWFW01000012">
    <property type="protein sequence ID" value="SLN62191.1"/>
    <property type="molecule type" value="Genomic_DNA"/>
</dbReference>
<dbReference type="GO" id="GO:0046872">
    <property type="term" value="F:metal ion binding"/>
    <property type="evidence" value="ECO:0007669"/>
    <property type="project" value="InterPro"/>
</dbReference>
<organism evidence="3 4">
    <name type="scientific">Pacificibacter marinus</name>
    <dbReference type="NCBI Taxonomy" id="658057"/>
    <lineage>
        <taxon>Bacteria</taxon>
        <taxon>Pseudomonadati</taxon>
        <taxon>Pseudomonadota</taxon>
        <taxon>Alphaproteobacteria</taxon>
        <taxon>Rhodobacterales</taxon>
        <taxon>Roseobacteraceae</taxon>
        <taxon>Pacificibacter</taxon>
    </lineage>
</organism>
<protein>
    <submittedName>
        <fullName evidence="3">Peptidase M16 inactive domain protein</fullName>
    </submittedName>
</protein>
<dbReference type="AlphaFoldDB" id="A0A1Y5THH0"/>
<dbReference type="STRING" id="658057.SAMN04488032_112129"/>
<dbReference type="PANTHER" id="PTHR11851">
    <property type="entry name" value="METALLOPROTEASE"/>
    <property type="match status" value="1"/>
</dbReference>
<dbReference type="PANTHER" id="PTHR11851:SF224">
    <property type="entry name" value="PROCESSING PROTEASE"/>
    <property type="match status" value="1"/>
</dbReference>
<evidence type="ECO:0000256" key="1">
    <source>
        <dbReference type="SAM" id="SignalP"/>
    </source>
</evidence>
<dbReference type="Proteomes" id="UP000193307">
    <property type="component" value="Unassembled WGS sequence"/>
</dbReference>
<feature type="signal peptide" evidence="1">
    <location>
        <begin position="1"/>
        <end position="24"/>
    </location>
</feature>
<evidence type="ECO:0000313" key="4">
    <source>
        <dbReference type="Proteomes" id="UP000193307"/>
    </source>
</evidence>
<feature type="chain" id="PRO_5011012049" evidence="1">
    <location>
        <begin position="25"/>
        <end position="439"/>
    </location>
</feature>
<dbReference type="InterPro" id="IPR007863">
    <property type="entry name" value="Peptidase_M16_C"/>
</dbReference>
<dbReference type="Gene3D" id="3.30.830.10">
    <property type="entry name" value="Metalloenzyme, LuxS/M16 peptidase-like"/>
    <property type="match status" value="2"/>
</dbReference>
<gene>
    <name evidence="3" type="ORF">PAM7971_03221</name>
</gene>